<dbReference type="Gene3D" id="1.20.1440.20">
    <property type="entry name" value="LemA-like domain"/>
    <property type="match status" value="1"/>
</dbReference>
<dbReference type="GO" id="GO:0016787">
    <property type="term" value="F:hydrolase activity"/>
    <property type="evidence" value="ECO:0007669"/>
    <property type="project" value="UniProtKB-KW"/>
</dbReference>
<evidence type="ECO:0000313" key="1">
    <source>
        <dbReference type="EMBL" id="MFC5994038.1"/>
    </source>
</evidence>
<evidence type="ECO:0000313" key="2">
    <source>
        <dbReference type="Proteomes" id="UP001596302"/>
    </source>
</evidence>
<dbReference type="RefSeq" id="WP_379584081.1">
    <property type="nucleotide sequence ID" value="NZ_JBHSQW010000015.1"/>
</dbReference>
<sequence>MLLPWLALIAVALVVMWVSLLSVSRARRLDRLHIRTDAARVGLQAALDRRSRVAAEIAAALPAVGRDATALRSAVAEARGGAVSDRESAENTLTRALSEIDRSAVAEALGRELADAEQLVIVARRVYNDAVRDTLDLRSRRLVAWLRLAGTAPLPRYFDIADPEPIPATVRRSVA</sequence>
<name>A0ABW1IZU0_9PSEU</name>
<protein>
    <submittedName>
        <fullName evidence="1">NUDIX hydrolase</fullName>
    </submittedName>
</protein>
<proteinExistence type="predicted"/>
<gene>
    <name evidence="1" type="ORF">ACFQE5_07415</name>
</gene>
<dbReference type="EMBL" id="JBHSQW010000015">
    <property type="protein sequence ID" value="MFC5994038.1"/>
    <property type="molecule type" value="Genomic_DNA"/>
</dbReference>
<keyword evidence="1" id="KW-0378">Hydrolase</keyword>
<organism evidence="1 2">
    <name type="scientific">Pseudonocardia hispaniensis</name>
    <dbReference type="NCBI Taxonomy" id="904933"/>
    <lineage>
        <taxon>Bacteria</taxon>
        <taxon>Bacillati</taxon>
        <taxon>Actinomycetota</taxon>
        <taxon>Actinomycetes</taxon>
        <taxon>Pseudonocardiales</taxon>
        <taxon>Pseudonocardiaceae</taxon>
        <taxon>Pseudonocardia</taxon>
    </lineage>
</organism>
<comment type="caution">
    <text evidence="1">The sequence shown here is derived from an EMBL/GenBank/DDBJ whole genome shotgun (WGS) entry which is preliminary data.</text>
</comment>
<reference evidence="2" key="1">
    <citation type="journal article" date="2019" name="Int. J. Syst. Evol. Microbiol.">
        <title>The Global Catalogue of Microorganisms (GCM) 10K type strain sequencing project: providing services to taxonomists for standard genome sequencing and annotation.</title>
        <authorList>
            <consortium name="The Broad Institute Genomics Platform"/>
            <consortium name="The Broad Institute Genome Sequencing Center for Infectious Disease"/>
            <person name="Wu L."/>
            <person name="Ma J."/>
        </authorList>
    </citation>
    <scope>NUCLEOTIDE SEQUENCE [LARGE SCALE GENOMIC DNA]</scope>
    <source>
        <strain evidence="2">CCM 8391</strain>
    </source>
</reference>
<dbReference type="InterPro" id="IPR023353">
    <property type="entry name" value="LemA-like_dom_sf"/>
</dbReference>
<accession>A0ABW1IZU0</accession>
<keyword evidence="2" id="KW-1185">Reference proteome</keyword>
<dbReference type="Proteomes" id="UP001596302">
    <property type="component" value="Unassembled WGS sequence"/>
</dbReference>
<dbReference type="SUPFAM" id="SSF140478">
    <property type="entry name" value="LemA-like"/>
    <property type="match status" value="1"/>
</dbReference>